<reference evidence="2" key="1">
    <citation type="submission" date="2018-05" db="EMBL/GenBank/DDBJ databases">
        <authorList>
            <person name="Lanie J.A."/>
            <person name="Ng W.-L."/>
            <person name="Kazmierczak K.M."/>
            <person name="Andrzejewski T.M."/>
            <person name="Davidsen T.M."/>
            <person name="Wayne K.J."/>
            <person name="Tettelin H."/>
            <person name="Glass J.I."/>
            <person name="Rusch D."/>
            <person name="Podicherti R."/>
            <person name="Tsui H.-C.T."/>
            <person name="Winkler M.E."/>
        </authorList>
    </citation>
    <scope>NUCLEOTIDE SEQUENCE</scope>
</reference>
<feature type="domain" description="UGSC-like" evidence="1">
    <location>
        <begin position="2"/>
        <end position="66"/>
    </location>
</feature>
<organism evidence="2">
    <name type="scientific">marine metagenome</name>
    <dbReference type="NCBI Taxonomy" id="408172"/>
    <lineage>
        <taxon>unclassified sequences</taxon>
        <taxon>metagenomes</taxon>
        <taxon>ecological metagenomes</taxon>
    </lineage>
</organism>
<dbReference type="EMBL" id="UINC01001149">
    <property type="protein sequence ID" value="SUZ72279.1"/>
    <property type="molecule type" value="Genomic_DNA"/>
</dbReference>
<sequence length="68" mass="7115">MTESKGVPSVSVITSTFTRAANARATALGMPGVRIVELPSPLAPRTIPEVKQMAHDFAPEIVGLLTGK</sequence>
<dbReference type="AlphaFoldDB" id="A0A381Q1V7"/>
<gene>
    <name evidence="2" type="ORF">METZ01_LOCUS25133</name>
</gene>
<dbReference type="Pfam" id="PF24696">
    <property type="entry name" value="UGSC"/>
    <property type="match status" value="1"/>
</dbReference>
<evidence type="ECO:0000259" key="1">
    <source>
        <dbReference type="Pfam" id="PF24696"/>
    </source>
</evidence>
<dbReference type="InterPro" id="IPR057767">
    <property type="entry name" value="UGSC-like_dom"/>
</dbReference>
<protein>
    <recommendedName>
        <fullName evidence="1">UGSC-like domain-containing protein</fullName>
    </recommendedName>
</protein>
<name>A0A381Q1V7_9ZZZZ</name>
<proteinExistence type="predicted"/>
<accession>A0A381Q1V7</accession>
<evidence type="ECO:0000313" key="2">
    <source>
        <dbReference type="EMBL" id="SUZ72279.1"/>
    </source>
</evidence>